<reference evidence="6" key="1">
    <citation type="journal article" date="2019" name="bioRxiv">
        <title>The Genome of the Zebra Mussel, Dreissena polymorpha: A Resource for Invasive Species Research.</title>
        <authorList>
            <person name="McCartney M.A."/>
            <person name="Auch B."/>
            <person name="Kono T."/>
            <person name="Mallez S."/>
            <person name="Zhang Y."/>
            <person name="Obille A."/>
            <person name="Becker A."/>
            <person name="Abrahante J.E."/>
            <person name="Garbe J."/>
            <person name="Badalamenti J.P."/>
            <person name="Herman A."/>
            <person name="Mangelson H."/>
            <person name="Liachko I."/>
            <person name="Sullivan S."/>
            <person name="Sone E.D."/>
            <person name="Koren S."/>
            <person name="Silverstein K.A.T."/>
            <person name="Beckman K.B."/>
            <person name="Gohl D.M."/>
        </authorList>
    </citation>
    <scope>NUCLEOTIDE SEQUENCE</scope>
    <source>
        <strain evidence="6">Duluth1</strain>
        <tissue evidence="6">Whole animal</tissue>
    </source>
</reference>
<dbReference type="EMBL" id="JAIWYP010000011">
    <property type="protein sequence ID" value="KAH3736678.1"/>
    <property type="molecule type" value="Genomic_DNA"/>
</dbReference>
<evidence type="ECO:0008006" key="8">
    <source>
        <dbReference type="Google" id="ProtNLM"/>
    </source>
</evidence>
<reference evidence="6" key="2">
    <citation type="submission" date="2020-11" db="EMBL/GenBank/DDBJ databases">
        <authorList>
            <person name="McCartney M.A."/>
            <person name="Auch B."/>
            <person name="Kono T."/>
            <person name="Mallez S."/>
            <person name="Becker A."/>
            <person name="Gohl D.M."/>
            <person name="Silverstein K.A.T."/>
            <person name="Koren S."/>
            <person name="Bechman K.B."/>
            <person name="Herman A."/>
            <person name="Abrahante J.E."/>
            <person name="Garbe J."/>
        </authorList>
    </citation>
    <scope>NUCLEOTIDE SEQUENCE</scope>
    <source>
        <strain evidence="6">Duluth1</strain>
        <tissue evidence="6">Whole animal</tissue>
    </source>
</reference>
<name>A0A9D4D054_DREPO</name>
<dbReference type="PRINTS" id="PR00385">
    <property type="entry name" value="P450"/>
</dbReference>
<dbReference type="InterPro" id="IPR036396">
    <property type="entry name" value="Cyt_P450_sf"/>
</dbReference>
<keyword evidence="3 4" id="KW-0408">Iron</keyword>
<dbReference type="AlphaFoldDB" id="A0A9D4D054"/>
<dbReference type="InterPro" id="IPR017972">
    <property type="entry name" value="Cyt_P450_CS"/>
</dbReference>
<protein>
    <recommendedName>
        <fullName evidence="8">Cytochrome P450</fullName>
    </recommendedName>
</protein>
<dbReference type="SUPFAM" id="SSF48264">
    <property type="entry name" value="Cytochrome P450"/>
    <property type="match status" value="1"/>
</dbReference>
<dbReference type="InterPro" id="IPR002403">
    <property type="entry name" value="Cyt_P450_E_grp-IV"/>
</dbReference>
<keyword evidence="2 4" id="KW-0479">Metal-binding</keyword>
<dbReference type="GO" id="GO:0016705">
    <property type="term" value="F:oxidoreductase activity, acting on paired donors, with incorporation or reduction of molecular oxygen"/>
    <property type="evidence" value="ECO:0007669"/>
    <property type="project" value="InterPro"/>
</dbReference>
<evidence type="ECO:0000313" key="7">
    <source>
        <dbReference type="Proteomes" id="UP000828390"/>
    </source>
</evidence>
<dbReference type="PRINTS" id="PR00465">
    <property type="entry name" value="EP450IV"/>
</dbReference>
<evidence type="ECO:0000313" key="6">
    <source>
        <dbReference type="EMBL" id="KAH3736678.1"/>
    </source>
</evidence>
<feature type="binding site" description="axial binding residue" evidence="4">
    <location>
        <position position="84"/>
    </location>
    <ligand>
        <name>heme</name>
        <dbReference type="ChEBI" id="CHEBI:30413"/>
    </ligand>
    <ligandPart>
        <name>Fe</name>
        <dbReference type="ChEBI" id="CHEBI:18248"/>
    </ligandPart>
</feature>
<keyword evidence="4 5" id="KW-0349">Heme</keyword>
<dbReference type="PANTHER" id="PTHR24291:SF201">
    <property type="entry name" value="CYTOCHROME P450, FAMILY 4, SUBFAMILY B, POLYPEPTIDE 7"/>
    <property type="match status" value="1"/>
</dbReference>
<dbReference type="InterPro" id="IPR050196">
    <property type="entry name" value="Cytochrome_P450_Monoox"/>
</dbReference>
<dbReference type="Gene3D" id="1.10.630.10">
    <property type="entry name" value="Cytochrome P450"/>
    <property type="match status" value="1"/>
</dbReference>
<dbReference type="Proteomes" id="UP000828390">
    <property type="component" value="Unassembled WGS sequence"/>
</dbReference>
<dbReference type="PROSITE" id="PS00086">
    <property type="entry name" value="CYTOCHROME_P450"/>
    <property type="match status" value="1"/>
</dbReference>
<dbReference type="GO" id="GO:0020037">
    <property type="term" value="F:heme binding"/>
    <property type="evidence" value="ECO:0007669"/>
    <property type="project" value="InterPro"/>
</dbReference>
<accession>A0A9D4D054</accession>
<keyword evidence="5" id="KW-0503">Monooxygenase</keyword>
<keyword evidence="7" id="KW-1185">Reference proteome</keyword>
<comment type="caution">
    <text evidence="6">The sequence shown here is derived from an EMBL/GenBank/DDBJ whole genome shotgun (WGS) entry which is preliminary data.</text>
</comment>
<evidence type="ECO:0000256" key="3">
    <source>
        <dbReference type="ARBA" id="ARBA00023004"/>
    </source>
</evidence>
<dbReference type="InterPro" id="IPR001128">
    <property type="entry name" value="Cyt_P450"/>
</dbReference>
<organism evidence="6 7">
    <name type="scientific">Dreissena polymorpha</name>
    <name type="common">Zebra mussel</name>
    <name type="synonym">Mytilus polymorpha</name>
    <dbReference type="NCBI Taxonomy" id="45954"/>
    <lineage>
        <taxon>Eukaryota</taxon>
        <taxon>Metazoa</taxon>
        <taxon>Spiralia</taxon>
        <taxon>Lophotrochozoa</taxon>
        <taxon>Mollusca</taxon>
        <taxon>Bivalvia</taxon>
        <taxon>Autobranchia</taxon>
        <taxon>Heteroconchia</taxon>
        <taxon>Euheterodonta</taxon>
        <taxon>Imparidentia</taxon>
        <taxon>Neoheterodontei</taxon>
        <taxon>Myida</taxon>
        <taxon>Dreissenoidea</taxon>
        <taxon>Dreissenidae</taxon>
        <taxon>Dreissena</taxon>
    </lineage>
</organism>
<keyword evidence="5" id="KW-0560">Oxidoreductase</keyword>
<evidence type="ECO:0000256" key="5">
    <source>
        <dbReference type="RuleBase" id="RU000461"/>
    </source>
</evidence>
<comment type="cofactor">
    <cofactor evidence="4">
        <name>heme</name>
        <dbReference type="ChEBI" id="CHEBI:30413"/>
    </cofactor>
</comment>
<evidence type="ECO:0000256" key="4">
    <source>
        <dbReference type="PIRSR" id="PIRSR602403-1"/>
    </source>
</evidence>
<evidence type="ECO:0000256" key="2">
    <source>
        <dbReference type="ARBA" id="ARBA00022723"/>
    </source>
</evidence>
<comment type="similarity">
    <text evidence="1 5">Belongs to the cytochrome P450 family.</text>
</comment>
<dbReference type="Pfam" id="PF00067">
    <property type="entry name" value="p450"/>
    <property type="match status" value="1"/>
</dbReference>
<proteinExistence type="inferred from homology"/>
<dbReference type="GO" id="GO:0005506">
    <property type="term" value="F:iron ion binding"/>
    <property type="evidence" value="ECO:0007669"/>
    <property type="project" value="InterPro"/>
</dbReference>
<gene>
    <name evidence="6" type="ORF">DPMN_043251</name>
</gene>
<evidence type="ECO:0000256" key="1">
    <source>
        <dbReference type="ARBA" id="ARBA00010617"/>
    </source>
</evidence>
<dbReference type="PANTHER" id="PTHR24291">
    <property type="entry name" value="CYTOCHROME P450 FAMILY 4"/>
    <property type="match status" value="1"/>
</dbReference>
<dbReference type="GO" id="GO:0004497">
    <property type="term" value="F:monooxygenase activity"/>
    <property type="evidence" value="ECO:0007669"/>
    <property type="project" value="UniProtKB-KW"/>
</dbReference>
<sequence>MPYFTMMIKESLRINPHVPFIQRVTDEPLRLGEYDIPVVTNVNISLYNVLEHSTKFRPERFSPENIDEGYPFAFAPFSAGPRNCIGQNFAMNELKTVLARILRRFDLELDPNHKVARQLAVVLKSKNGIRMEVKVRKH</sequence>